<dbReference type="InterPro" id="IPR001851">
    <property type="entry name" value="ABC_transp_permease"/>
</dbReference>
<dbReference type="GO" id="GO:0005304">
    <property type="term" value="F:L-valine transmembrane transporter activity"/>
    <property type="evidence" value="ECO:0007669"/>
    <property type="project" value="TreeGrafter"/>
</dbReference>
<keyword evidence="12" id="KW-1185">Reference proteome</keyword>
<evidence type="ECO:0000256" key="3">
    <source>
        <dbReference type="ARBA" id="ARBA00022475"/>
    </source>
</evidence>
<feature type="transmembrane region" description="Helical" evidence="10">
    <location>
        <begin position="6"/>
        <end position="27"/>
    </location>
</feature>
<keyword evidence="6" id="KW-0029">Amino-acid transport</keyword>
<feature type="transmembrane region" description="Helical" evidence="10">
    <location>
        <begin position="39"/>
        <end position="60"/>
    </location>
</feature>
<comment type="subcellular location">
    <subcellularLocation>
        <location evidence="1">Cell membrane</location>
        <topology evidence="1">Multi-pass membrane protein</topology>
    </subcellularLocation>
</comment>
<dbReference type="GO" id="GO:0015190">
    <property type="term" value="F:L-leucine transmembrane transporter activity"/>
    <property type="evidence" value="ECO:0007669"/>
    <property type="project" value="TreeGrafter"/>
</dbReference>
<accession>A8LP36</accession>
<keyword evidence="4" id="KW-0997">Cell inner membrane</keyword>
<dbReference type="PANTHER" id="PTHR11795:SF371">
    <property type="entry name" value="HIGH-AFFINITY BRANCHED-CHAIN AMINO ACID TRANSPORT SYSTEM PERMEASE PROTEIN LIVH"/>
    <property type="match status" value="1"/>
</dbReference>
<feature type="transmembrane region" description="Helical" evidence="10">
    <location>
        <begin position="205"/>
        <end position="225"/>
    </location>
</feature>
<evidence type="ECO:0000313" key="12">
    <source>
        <dbReference type="Proteomes" id="UP000006833"/>
    </source>
</evidence>
<evidence type="ECO:0000256" key="9">
    <source>
        <dbReference type="ARBA" id="ARBA00037998"/>
    </source>
</evidence>
<dbReference type="GO" id="GO:0015808">
    <property type="term" value="P:L-alanine transport"/>
    <property type="evidence" value="ECO:0007669"/>
    <property type="project" value="TreeGrafter"/>
</dbReference>
<protein>
    <submittedName>
        <fullName evidence="11">Putative branched-chain amino acid transport system / permease component</fullName>
    </submittedName>
</protein>
<evidence type="ECO:0000256" key="5">
    <source>
        <dbReference type="ARBA" id="ARBA00022692"/>
    </source>
</evidence>
<dbReference type="PANTHER" id="PTHR11795">
    <property type="entry name" value="BRANCHED-CHAIN AMINO ACID TRANSPORT SYSTEM PERMEASE PROTEIN LIVH"/>
    <property type="match status" value="1"/>
</dbReference>
<dbReference type="GO" id="GO:0015192">
    <property type="term" value="F:L-phenylalanine transmembrane transporter activity"/>
    <property type="evidence" value="ECO:0007669"/>
    <property type="project" value="TreeGrafter"/>
</dbReference>
<keyword evidence="3" id="KW-1003">Cell membrane</keyword>
<dbReference type="RefSeq" id="WP_012178649.1">
    <property type="nucleotide sequence ID" value="NC_009952.1"/>
</dbReference>
<keyword evidence="5 10" id="KW-0812">Transmembrane</keyword>
<dbReference type="GO" id="GO:0015188">
    <property type="term" value="F:L-isoleucine transmembrane transporter activity"/>
    <property type="evidence" value="ECO:0007669"/>
    <property type="project" value="TreeGrafter"/>
</dbReference>
<dbReference type="Proteomes" id="UP000006833">
    <property type="component" value="Chromosome"/>
</dbReference>
<keyword evidence="8 10" id="KW-0472">Membrane</keyword>
<feature type="transmembrane region" description="Helical" evidence="10">
    <location>
        <begin position="72"/>
        <end position="97"/>
    </location>
</feature>
<dbReference type="AlphaFoldDB" id="A8LP36"/>
<dbReference type="Pfam" id="PF02653">
    <property type="entry name" value="BPD_transp_2"/>
    <property type="match status" value="1"/>
</dbReference>
<sequence length="305" mass="31958">MIQHLLDGILVGAILSLGAIGLTLTMHMLRFANFSHAELLSIGAYAALVFDALFSALLPALQTAIPPLSLTWTLSLATVASMALTGLSAIAIDRLIFKRVREKGGELSMVFASFGVAMVIRNLIGLGFGLNTQLYSDDIVFATVLSRDPLILVKPDQVFTLVAALAIMVVLHLVLSRTTFGYSLRAVAENPVLAQVSGINLQRMVALIWILGGTLAAAAGVFYGLTNQITPVIGRDLVLPIFAATIVGGIGSIYGAVLGGFLVGIAANLALVVLPSGYSPSVPFLILVAVLVLRPHGLFGEARAT</sequence>
<organism evidence="11 12">
    <name type="scientific">Dinoroseobacter shibae (strain DSM 16493 / NCIMB 14021 / DFL 12)</name>
    <dbReference type="NCBI Taxonomy" id="398580"/>
    <lineage>
        <taxon>Bacteria</taxon>
        <taxon>Pseudomonadati</taxon>
        <taxon>Pseudomonadota</taxon>
        <taxon>Alphaproteobacteria</taxon>
        <taxon>Rhodobacterales</taxon>
        <taxon>Roseobacteraceae</taxon>
        <taxon>Dinoroseobacter</taxon>
    </lineage>
</organism>
<evidence type="ECO:0000256" key="10">
    <source>
        <dbReference type="SAM" id="Phobius"/>
    </source>
</evidence>
<evidence type="ECO:0000256" key="6">
    <source>
        <dbReference type="ARBA" id="ARBA00022970"/>
    </source>
</evidence>
<dbReference type="HOGENOM" id="CLU_039929_1_0_5"/>
<dbReference type="GO" id="GO:0005886">
    <property type="term" value="C:plasma membrane"/>
    <property type="evidence" value="ECO:0007669"/>
    <property type="project" value="UniProtKB-SubCell"/>
</dbReference>
<keyword evidence="7 10" id="KW-1133">Transmembrane helix</keyword>
<evidence type="ECO:0000256" key="4">
    <source>
        <dbReference type="ARBA" id="ARBA00022519"/>
    </source>
</evidence>
<name>A8LP36_DINSH</name>
<dbReference type="GO" id="GO:1903806">
    <property type="term" value="P:L-isoleucine import across plasma membrane"/>
    <property type="evidence" value="ECO:0007669"/>
    <property type="project" value="TreeGrafter"/>
</dbReference>
<feature type="transmembrane region" description="Helical" evidence="10">
    <location>
        <begin position="158"/>
        <end position="175"/>
    </location>
</feature>
<evidence type="ECO:0000256" key="7">
    <source>
        <dbReference type="ARBA" id="ARBA00022989"/>
    </source>
</evidence>
<dbReference type="GO" id="GO:0042941">
    <property type="term" value="P:D-alanine transmembrane transport"/>
    <property type="evidence" value="ECO:0007669"/>
    <property type="project" value="TreeGrafter"/>
</dbReference>
<dbReference type="STRING" id="398580.Dshi_1979"/>
<comment type="similarity">
    <text evidence="9">Belongs to the binding-protein-dependent transport system permease family. LivHM subfamily.</text>
</comment>
<dbReference type="KEGG" id="dsh:Dshi_1979"/>
<feature type="transmembrane region" description="Helical" evidence="10">
    <location>
        <begin position="269"/>
        <end position="293"/>
    </location>
</feature>
<feature type="transmembrane region" description="Helical" evidence="10">
    <location>
        <begin position="237"/>
        <end position="262"/>
    </location>
</feature>
<dbReference type="OrthoDB" id="9807115at2"/>
<evidence type="ECO:0000256" key="2">
    <source>
        <dbReference type="ARBA" id="ARBA00022448"/>
    </source>
</evidence>
<evidence type="ECO:0000256" key="8">
    <source>
        <dbReference type="ARBA" id="ARBA00023136"/>
    </source>
</evidence>
<dbReference type="eggNOG" id="COG0559">
    <property type="taxonomic scope" value="Bacteria"/>
</dbReference>
<dbReference type="InterPro" id="IPR052157">
    <property type="entry name" value="BCAA_transport_permease"/>
</dbReference>
<gene>
    <name evidence="11" type="ordered locus">Dshi_1979</name>
</gene>
<keyword evidence="2" id="KW-0813">Transport</keyword>
<proteinExistence type="inferred from homology"/>
<feature type="transmembrane region" description="Helical" evidence="10">
    <location>
        <begin position="109"/>
        <end position="130"/>
    </location>
</feature>
<reference evidence="12" key="1">
    <citation type="journal article" date="2010" name="ISME J.">
        <title>The complete genome sequence of the algal symbiont Dinoroseobacter shibae: a hitchhiker's guide to life in the sea.</title>
        <authorList>
            <person name="Wagner-Dobler I."/>
            <person name="Ballhausen B."/>
            <person name="Berger M."/>
            <person name="Brinkhoff T."/>
            <person name="Buchholz I."/>
            <person name="Bunk B."/>
            <person name="Cypionka H."/>
            <person name="Daniel R."/>
            <person name="Drepper T."/>
            <person name="Gerdts G."/>
            <person name="Hahnke S."/>
            <person name="Han C."/>
            <person name="Jahn D."/>
            <person name="Kalhoefer D."/>
            <person name="Kiss H."/>
            <person name="Klenk H.P."/>
            <person name="Kyrpides N."/>
            <person name="Liebl W."/>
            <person name="Liesegang H."/>
            <person name="Meincke L."/>
            <person name="Pati A."/>
            <person name="Petersen J."/>
            <person name="Piekarski T."/>
            <person name="Pommerenke C."/>
            <person name="Pradella S."/>
            <person name="Pukall R."/>
            <person name="Rabus R."/>
            <person name="Stackebrandt E."/>
            <person name="Thole S."/>
            <person name="Thompson L."/>
            <person name="Tielen P."/>
            <person name="Tomasch J."/>
            <person name="von Jan M."/>
            <person name="Wanphrut N."/>
            <person name="Wichels A."/>
            <person name="Zech H."/>
            <person name="Simon M."/>
        </authorList>
    </citation>
    <scope>NUCLEOTIDE SEQUENCE [LARGE SCALE GENOMIC DNA]</scope>
    <source>
        <strain evidence="12">DSM 16493 / NCIMB 14021 / DFL 12</strain>
    </source>
</reference>
<evidence type="ECO:0000313" key="11">
    <source>
        <dbReference type="EMBL" id="ABV93718.1"/>
    </source>
</evidence>
<dbReference type="CDD" id="cd06582">
    <property type="entry name" value="TM_PBP1_LivH_like"/>
    <property type="match status" value="1"/>
</dbReference>
<evidence type="ECO:0000256" key="1">
    <source>
        <dbReference type="ARBA" id="ARBA00004651"/>
    </source>
</evidence>
<dbReference type="EMBL" id="CP000830">
    <property type="protein sequence ID" value="ABV93718.1"/>
    <property type="molecule type" value="Genomic_DNA"/>
</dbReference>